<protein>
    <submittedName>
        <fullName evidence="1">Unnamed protein product</fullName>
    </submittedName>
</protein>
<keyword evidence="2" id="KW-1185">Reference proteome</keyword>
<evidence type="ECO:0000313" key="2">
    <source>
        <dbReference type="Proteomes" id="UP001165064"/>
    </source>
</evidence>
<sequence>MVKLFLPDLLSTLNLVLSTTGISTSSEFIAHVVTDLVTATGADESSANTAGHNVPVEPSTSASTKIVTEVTSIVVYTDTYITSYYTVTVGGNGAKSSFLTTDTLTTTSSSSSVYGTTATSVVQVVVTPSASAASEATTPAQSDLYSDVYTTVYVTSYLTASTNGASQVSSVFVESTVTDLSTSAFSTSDQASITTVTYSTSSSSASPSSTPSTSQAGPQVVTVDVEQASTQYVYATVHKRYYQGSTFSADFSTVLVDSRDVHEAEVTSISQGGAGKIGATFVLGFAGWLVLMF</sequence>
<name>A0ACB5SYK9_AMBMO</name>
<dbReference type="EMBL" id="BSXS01001659">
    <property type="protein sequence ID" value="GME76851.1"/>
    <property type="molecule type" value="Genomic_DNA"/>
</dbReference>
<gene>
    <name evidence="1" type="ORF">Amon02_000279200</name>
</gene>
<comment type="caution">
    <text evidence="1">The sequence shown here is derived from an EMBL/GenBank/DDBJ whole genome shotgun (WGS) entry which is preliminary data.</text>
</comment>
<dbReference type="Proteomes" id="UP001165064">
    <property type="component" value="Unassembled WGS sequence"/>
</dbReference>
<accession>A0ACB5SYK9</accession>
<evidence type="ECO:0000313" key="1">
    <source>
        <dbReference type="EMBL" id="GME76851.1"/>
    </source>
</evidence>
<organism evidence="1 2">
    <name type="scientific">Ambrosiozyma monospora</name>
    <name type="common">Yeast</name>
    <name type="synonym">Endomycopsis monosporus</name>
    <dbReference type="NCBI Taxonomy" id="43982"/>
    <lineage>
        <taxon>Eukaryota</taxon>
        <taxon>Fungi</taxon>
        <taxon>Dikarya</taxon>
        <taxon>Ascomycota</taxon>
        <taxon>Saccharomycotina</taxon>
        <taxon>Pichiomycetes</taxon>
        <taxon>Pichiales</taxon>
        <taxon>Pichiaceae</taxon>
        <taxon>Ambrosiozyma</taxon>
    </lineage>
</organism>
<reference evidence="1" key="1">
    <citation type="submission" date="2023-04" db="EMBL/GenBank/DDBJ databases">
        <title>Ambrosiozyma monospora NBRC 10751.</title>
        <authorList>
            <person name="Ichikawa N."/>
            <person name="Sato H."/>
            <person name="Tonouchi N."/>
        </authorList>
    </citation>
    <scope>NUCLEOTIDE SEQUENCE</scope>
    <source>
        <strain evidence="1">NBRC 10751</strain>
    </source>
</reference>
<proteinExistence type="predicted"/>